<dbReference type="AlphaFoldDB" id="A0A1H7W1C8"/>
<accession>A0A1H7W1C8</accession>
<proteinExistence type="predicted"/>
<feature type="compositionally biased region" description="Low complexity" evidence="4">
    <location>
        <begin position="462"/>
        <end position="472"/>
    </location>
</feature>
<evidence type="ECO:0000256" key="2">
    <source>
        <dbReference type="ARBA" id="ARBA00022803"/>
    </source>
</evidence>
<dbReference type="PROSITE" id="PS51257">
    <property type="entry name" value="PROKAR_LIPOPROTEIN"/>
    <property type="match status" value="1"/>
</dbReference>
<dbReference type="InterPro" id="IPR011990">
    <property type="entry name" value="TPR-like_helical_dom_sf"/>
</dbReference>
<gene>
    <name evidence="6" type="ORF">SAMN05444354_112109</name>
</gene>
<keyword evidence="1" id="KW-0677">Repeat</keyword>
<dbReference type="Proteomes" id="UP000182719">
    <property type="component" value="Unassembled WGS sequence"/>
</dbReference>
<dbReference type="PANTHER" id="PTHR44227:SF3">
    <property type="entry name" value="PROTEIN O-MANNOSYL-TRANSFERASE TMTC4"/>
    <property type="match status" value="1"/>
</dbReference>
<dbReference type="EMBL" id="FOAP01000012">
    <property type="protein sequence ID" value="SEM15306.1"/>
    <property type="molecule type" value="Genomic_DNA"/>
</dbReference>
<keyword evidence="5" id="KW-0732">Signal</keyword>
<evidence type="ECO:0000256" key="3">
    <source>
        <dbReference type="PROSITE-ProRule" id="PRU00339"/>
    </source>
</evidence>
<dbReference type="SUPFAM" id="SSF48452">
    <property type="entry name" value="TPR-like"/>
    <property type="match status" value="1"/>
</dbReference>
<evidence type="ECO:0000256" key="5">
    <source>
        <dbReference type="SAM" id="SignalP"/>
    </source>
</evidence>
<dbReference type="RefSeq" id="WP_075008563.1">
    <property type="nucleotide sequence ID" value="NZ_FOAP01000012.1"/>
</dbReference>
<feature type="repeat" description="TPR" evidence="3">
    <location>
        <begin position="244"/>
        <end position="277"/>
    </location>
</feature>
<dbReference type="Pfam" id="PF07719">
    <property type="entry name" value="TPR_2"/>
    <property type="match status" value="1"/>
</dbReference>
<dbReference type="InterPro" id="IPR019734">
    <property type="entry name" value="TPR_rpt"/>
</dbReference>
<protein>
    <submittedName>
        <fullName evidence="6">Tetratricopeptide repeat-containing protein</fullName>
    </submittedName>
</protein>
<dbReference type="PROSITE" id="PS50005">
    <property type="entry name" value="TPR"/>
    <property type="match status" value="3"/>
</dbReference>
<dbReference type="PANTHER" id="PTHR44227">
    <property type="match status" value="1"/>
</dbReference>
<feature type="chain" id="PRO_5010213005" evidence="5">
    <location>
        <begin position="27"/>
        <end position="478"/>
    </location>
</feature>
<feature type="compositionally biased region" description="Basic and acidic residues" evidence="4">
    <location>
        <begin position="413"/>
        <end position="439"/>
    </location>
</feature>
<evidence type="ECO:0000313" key="6">
    <source>
        <dbReference type="EMBL" id="SEM15306.1"/>
    </source>
</evidence>
<dbReference type="Gene3D" id="1.25.40.10">
    <property type="entry name" value="Tetratricopeptide repeat domain"/>
    <property type="match status" value="4"/>
</dbReference>
<sequence>MRTQSKAPAGKNAMTLARSLTTAALAFTTACATSSQIKPATADAPDAPGERRIPVATSEVPSAPPASNDSGPHALFISALAAFDAGNYDAARKGFEQVVAAAPQSLNAQFNLGLIAERQGRLADAQAAYEKVLSQAPDHQPSLLNLGRLYRVQEKFAEAIRLYEGALKAPGHAHDVALLNNLTVAYRLAGQFELAEATARRVLARSKDNPEAYKNLALVYYDQGQYRLAELVSANARKLAENDPGVYNNLGMIYLKLNERPRALAQFQKAVSLDDKFAPGYLNIGAMSLAYRDYAGAEKAFARAVELDPTSYESHLYYAYALDGQKGSDGKRGIAAGDVFEKVLAMRPEHPEAVCGAGWAYAADRAGWQKALGYLERCKALQATSPQDRQTIDAKVQGIQAMLKSGQQQPAAEQKKEAVQGKDGSLLDKVSDEAAREEGTPAEEPPPADETASEEPVPSQEVPAASPDSPAGAPVPTP</sequence>
<feature type="signal peptide" evidence="5">
    <location>
        <begin position="1"/>
        <end position="26"/>
    </location>
</feature>
<dbReference type="InterPro" id="IPR013105">
    <property type="entry name" value="TPR_2"/>
</dbReference>
<feature type="repeat" description="TPR" evidence="3">
    <location>
        <begin position="106"/>
        <end position="139"/>
    </location>
</feature>
<dbReference type="SMART" id="SM00028">
    <property type="entry name" value="TPR"/>
    <property type="match status" value="7"/>
</dbReference>
<evidence type="ECO:0000313" key="7">
    <source>
        <dbReference type="Proteomes" id="UP000182719"/>
    </source>
</evidence>
<dbReference type="InterPro" id="IPR052346">
    <property type="entry name" value="O-mannosyl-transferase_TMTC"/>
</dbReference>
<evidence type="ECO:0000256" key="1">
    <source>
        <dbReference type="ARBA" id="ARBA00022737"/>
    </source>
</evidence>
<keyword evidence="2 3" id="KW-0802">TPR repeat</keyword>
<feature type="repeat" description="TPR" evidence="3">
    <location>
        <begin position="278"/>
        <end position="311"/>
    </location>
</feature>
<dbReference type="OrthoDB" id="5379980at2"/>
<organism evidence="6 7">
    <name type="scientific">Stigmatella aurantiaca</name>
    <dbReference type="NCBI Taxonomy" id="41"/>
    <lineage>
        <taxon>Bacteria</taxon>
        <taxon>Pseudomonadati</taxon>
        <taxon>Myxococcota</taxon>
        <taxon>Myxococcia</taxon>
        <taxon>Myxococcales</taxon>
        <taxon>Cystobacterineae</taxon>
        <taxon>Archangiaceae</taxon>
        <taxon>Stigmatella</taxon>
    </lineage>
</organism>
<name>A0A1H7W1C8_STIAU</name>
<feature type="region of interest" description="Disordered" evidence="4">
    <location>
        <begin position="403"/>
        <end position="478"/>
    </location>
</feature>
<reference evidence="7" key="1">
    <citation type="submission" date="2016-10" db="EMBL/GenBank/DDBJ databases">
        <authorList>
            <person name="Varghese N."/>
            <person name="Submissions S."/>
        </authorList>
    </citation>
    <scope>NUCLEOTIDE SEQUENCE [LARGE SCALE GENOMIC DNA]</scope>
    <source>
        <strain evidence="7">DSM 17044</strain>
    </source>
</reference>
<evidence type="ECO:0000256" key="4">
    <source>
        <dbReference type="SAM" id="MobiDB-lite"/>
    </source>
</evidence>
<dbReference type="Pfam" id="PF13432">
    <property type="entry name" value="TPR_16"/>
    <property type="match status" value="2"/>
</dbReference>
<keyword evidence="7" id="KW-1185">Reference proteome</keyword>